<feature type="region of interest" description="Disordered" evidence="1">
    <location>
        <begin position="642"/>
        <end position="738"/>
    </location>
</feature>
<gene>
    <name evidence="2" type="ORF">B0H16DRAFT_1703820</name>
</gene>
<feature type="region of interest" description="Disordered" evidence="1">
    <location>
        <begin position="440"/>
        <end position="472"/>
    </location>
</feature>
<dbReference type="EMBL" id="JARKIB010000420">
    <property type="protein sequence ID" value="KAJ7709345.1"/>
    <property type="molecule type" value="Genomic_DNA"/>
</dbReference>
<feature type="compositionally biased region" description="Low complexity" evidence="1">
    <location>
        <begin position="49"/>
        <end position="61"/>
    </location>
</feature>
<dbReference type="Proteomes" id="UP001215598">
    <property type="component" value="Unassembled WGS sequence"/>
</dbReference>
<feature type="compositionally biased region" description="Polar residues" evidence="1">
    <location>
        <begin position="88"/>
        <end position="121"/>
    </location>
</feature>
<feature type="region of interest" description="Disordered" evidence="1">
    <location>
        <begin position="484"/>
        <end position="626"/>
    </location>
</feature>
<accession>A0AAD7H0A7</accession>
<feature type="compositionally biased region" description="Basic residues" evidence="1">
    <location>
        <begin position="675"/>
        <end position="684"/>
    </location>
</feature>
<keyword evidence="3" id="KW-1185">Reference proteome</keyword>
<sequence>MPKTDPSKPSSSKARRAASPSSRTTRSKAGSAKSPNATPVPLSKAVPFSASLPPKPSAASPFGPPRGIKPNEPTSKSLKKKTNTSSSAVSTLMSPPKPSTSKVAPPASSSLGKSKPTSRTSILPPALAAPRAGAQFAKPAYPDSDQPMSLDLDVSTVSKKELDPFEMTDQERRSVHFLDHPFVADLIPLVRRRARLMAHSPGAIERLLIRAMPIFKTFWENSKATPSSPLLDSLITGFCSLSRMVSLEVSDAVCHWLQADKHLAEAAVPVNFSFNEYGCFPSDLQIETYPYSPDEREALLPLLHPDFIGMFPLLRQPAIIRLQNGHKFYACIKTAALYIINWYREQEGPLHPLQQSAIKTFSFCLVRGFQSSEVSAWLEILPDFEVPWFPSNACSLSRTVYPPRPFQELGPPRVRHLFPGEPAVEDPDEFPFVDDEPPITVLAPERPPTPVLGKGKGRQVVLSPSPSPQVDELASDVHNLAAPPLQVNPFSSKRGSKEANAPVSTRESPVRTFVELDKQTPGSGDEDRFDALPSLTLRSSVEFEEEPNYGSPAPNRGASFPPDDPTDLLSNSGYPARSPSPDPISMDVDPPNRDSPPANRPASAGSNSGESELELTRFRSPLSPSLVTRSLSGESFLLLLPPGSSSSKQLPASSVPSGRVLRSRAVTPKVDARTKSKAASRKKSTTPSAKSVVLEKPSKKRKGRMVDDSDPNFPAPSRSGRGERQGKDVAVTSQEPPPVTYSLLYDTTERTSTIVRKKCDSCHVASCTNMLPAHEIDLRVQGASEFSHFSRSNLMNAMQSVQRDSEALLQIQPVVTRLEDNLRQSSTNFLRLIRSMMQFYGRLNVGNLIDIPEPLRDLFNNYLIFASGEGLKRFEGVEQEAADELNRFGFPNLKWDEEEIEFFRQDISQYTEFQPEPLDHPYVGPYCAEWGEDNGALALADLDERDRASPLSPDAPIASGSKPRRK</sequence>
<protein>
    <submittedName>
        <fullName evidence="2">Uncharacterized protein</fullName>
    </submittedName>
</protein>
<feature type="compositionally biased region" description="Low complexity" evidence="1">
    <location>
        <begin position="7"/>
        <end position="29"/>
    </location>
</feature>
<dbReference type="AlphaFoldDB" id="A0AAD7H0A7"/>
<feature type="region of interest" description="Disordered" evidence="1">
    <location>
        <begin position="939"/>
        <end position="966"/>
    </location>
</feature>
<feature type="region of interest" description="Disordered" evidence="1">
    <location>
        <begin position="1"/>
        <end position="123"/>
    </location>
</feature>
<reference evidence="2" key="1">
    <citation type="submission" date="2023-03" db="EMBL/GenBank/DDBJ databases">
        <title>Massive genome expansion in bonnet fungi (Mycena s.s.) driven by repeated elements and novel gene families across ecological guilds.</title>
        <authorList>
            <consortium name="Lawrence Berkeley National Laboratory"/>
            <person name="Harder C.B."/>
            <person name="Miyauchi S."/>
            <person name="Viragh M."/>
            <person name="Kuo A."/>
            <person name="Thoen E."/>
            <person name="Andreopoulos B."/>
            <person name="Lu D."/>
            <person name="Skrede I."/>
            <person name="Drula E."/>
            <person name="Henrissat B."/>
            <person name="Morin E."/>
            <person name="Kohler A."/>
            <person name="Barry K."/>
            <person name="LaButti K."/>
            <person name="Morin E."/>
            <person name="Salamov A."/>
            <person name="Lipzen A."/>
            <person name="Mereny Z."/>
            <person name="Hegedus B."/>
            <person name="Baldrian P."/>
            <person name="Stursova M."/>
            <person name="Weitz H."/>
            <person name="Taylor A."/>
            <person name="Grigoriev I.V."/>
            <person name="Nagy L.G."/>
            <person name="Martin F."/>
            <person name="Kauserud H."/>
        </authorList>
    </citation>
    <scope>NUCLEOTIDE SEQUENCE</scope>
    <source>
        <strain evidence="2">CBHHK182m</strain>
    </source>
</reference>
<organism evidence="2 3">
    <name type="scientific">Mycena metata</name>
    <dbReference type="NCBI Taxonomy" id="1033252"/>
    <lineage>
        <taxon>Eukaryota</taxon>
        <taxon>Fungi</taxon>
        <taxon>Dikarya</taxon>
        <taxon>Basidiomycota</taxon>
        <taxon>Agaricomycotina</taxon>
        <taxon>Agaricomycetes</taxon>
        <taxon>Agaricomycetidae</taxon>
        <taxon>Agaricales</taxon>
        <taxon>Marasmiineae</taxon>
        <taxon>Mycenaceae</taxon>
        <taxon>Mycena</taxon>
    </lineage>
</organism>
<name>A0AAD7H0A7_9AGAR</name>
<evidence type="ECO:0000256" key="1">
    <source>
        <dbReference type="SAM" id="MobiDB-lite"/>
    </source>
</evidence>
<comment type="caution">
    <text evidence="2">The sequence shown here is derived from an EMBL/GenBank/DDBJ whole genome shotgun (WGS) entry which is preliminary data.</text>
</comment>
<evidence type="ECO:0000313" key="3">
    <source>
        <dbReference type="Proteomes" id="UP001215598"/>
    </source>
</evidence>
<evidence type="ECO:0000313" key="2">
    <source>
        <dbReference type="EMBL" id="KAJ7709345.1"/>
    </source>
</evidence>
<proteinExistence type="predicted"/>